<evidence type="ECO:0000313" key="2">
    <source>
        <dbReference type="EMBL" id="OGF87468.1"/>
    </source>
</evidence>
<evidence type="ECO:0000259" key="1">
    <source>
        <dbReference type="Pfam" id="PF13482"/>
    </source>
</evidence>
<dbReference type="Proteomes" id="UP000177346">
    <property type="component" value="Unassembled WGS sequence"/>
</dbReference>
<dbReference type="AlphaFoldDB" id="A0A1F5XHS8"/>
<accession>A0A1F5XHS8</accession>
<gene>
    <name evidence="2" type="ORF">A3B19_02715</name>
</gene>
<protein>
    <recommendedName>
        <fullName evidence="1">YprB ribonuclease H-like domain-containing protein</fullName>
    </recommendedName>
</protein>
<dbReference type="Gene3D" id="3.30.420.10">
    <property type="entry name" value="Ribonuclease H-like superfamily/Ribonuclease H"/>
    <property type="match status" value="1"/>
</dbReference>
<sequence>MDSDDVVFDIETKRSFNEAGISARDGENFGKLGVSVVGAYVYGLGQYLTFEEHEIPEFEKLLQRAGRVVGFNIRHFDLAVLQPYISWNLKNLPALDLMDDIKKSLGHRLYLDSLADATLGVRKSGDGLQALKWYKEGKMGEIKKYCLKDVEITKNLYDFGRQNGHVLFYSRNAGGKVAIPVAWNKPEKLDAEKNVQLKIF</sequence>
<dbReference type="SUPFAM" id="SSF53098">
    <property type="entry name" value="Ribonuclease H-like"/>
    <property type="match status" value="1"/>
</dbReference>
<evidence type="ECO:0000313" key="3">
    <source>
        <dbReference type="Proteomes" id="UP000177346"/>
    </source>
</evidence>
<organism evidence="2 3">
    <name type="scientific">Candidatus Giovannonibacteria bacterium RIFCSPLOWO2_01_FULL_46_32</name>
    <dbReference type="NCBI Taxonomy" id="1798353"/>
    <lineage>
        <taxon>Bacteria</taxon>
        <taxon>Candidatus Giovannoniibacteriota</taxon>
    </lineage>
</organism>
<dbReference type="EMBL" id="MFIF01000005">
    <property type="protein sequence ID" value="OGF87468.1"/>
    <property type="molecule type" value="Genomic_DNA"/>
</dbReference>
<comment type="caution">
    <text evidence="2">The sequence shown here is derived from an EMBL/GenBank/DDBJ whole genome shotgun (WGS) entry which is preliminary data.</text>
</comment>
<dbReference type="Pfam" id="PF13482">
    <property type="entry name" value="RNase_H_2"/>
    <property type="match status" value="1"/>
</dbReference>
<reference evidence="2 3" key="1">
    <citation type="journal article" date="2016" name="Nat. Commun.">
        <title>Thousands of microbial genomes shed light on interconnected biogeochemical processes in an aquifer system.</title>
        <authorList>
            <person name="Anantharaman K."/>
            <person name="Brown C.T."/>
            <person name="Hug L.A."/>
            <person name="Sharon I."/>
            <person name="Castelle C.J."/>
            <person name="Probst A.J."/>
            <person name="Thomas B.C."/>
            <person name="Singh A."/>
            <person name="Wilkins M.J."/>
            <person name="Karaoz U."/>
            <person name="Brodie E.L."/>
            <person name="Williams K.H."/>
            <person name="Hubbard S.S."/>
            <person name="Banfield J.F."/>
        </authorList>
    </citation>
    <scope>NUCLEOTIDE SEQUENCE [LARGE SCALE GENOMIC DNA]</scope>
</reference>
<feature type="domain" description="YprB ribonuclease H-like" evidence="1">
    <location>
        <begin position="8"/>
        <end position="158"/>
    </location>
</feature>
<name>A0A1F5XHS8_9BACT</name>
<dbReference type="GO" id="GO:0003676">
    <property type="term" value="F:nucleic acid binding"/>
    <property type="evidence" value="ECO:0007669"/>
    <property type="project" value="InterPro"/>
</dbReference>
<proteinExistence type="predicted"/>
<dbReference type="InterPro" id="IPR036397">
    <property type="entry name" value="RNaseH_sf"/>
</dbReference>
<dbReference type="InterPro" id="IPR038720">
    <property type="entry name" value="YprB_RNase_H-like_dom"/>
</dbReference>
<dbReference type="InterPro" id="IPR012337">
    <property type="entry name" value="RNaseH-like_sf"/>
</dbReference>